<feature type="region of interest" description="Disordered" evidence="1">
    <location>
        <begin position="44"/>
        <end position="67"/>
    </location>
</feature>
<sequence>MIEIKKVEEVELCKKCTILQHEDTSEEQLHHDCFPHQRKLYYHHHMVGSGSSPSPPDLVPHTPSNPG</sequence>
<proteinExistence type="predicted"/>
<gene>
    <name evidence="2" type="ORF">E2C01_013802</name>
</gene>
<name>A0A5B7DH78_PORTR</name>
<evidence type="ECO:0000256" key="1">
    <source>
        <dbReference type="SAM" id="MobiDB-lite"/>
    </source>
</evidence>
<dbReference type="EMBL" id="VSRR010000916">
    <property type="protein sequence ID" value="MPC20841.1"/>
    <property type="molecule type" value="Genomic_DNA"/>
</dbReference>
<accession>A0A5B7DH78</accession>
<protein>
    <submittedName>
        <fullName evidence="2">Uncharacterized protein</fullName>
    </submittedName>
</protein>
<evidence type="ECO:0000313" key="3">
    <source>
        <dbReference type="Proteomes" id="UP000324222"/>
    </source>
</evidence>
<reference evidence="2 3" key="1">
    <citation type="submission" date="2019-05" db="EMBL/GenBank/DDBJ databases">
        <title>Another draft genome of Portunus trituberculatus and its Hox gene families provides insights of decapod evolution.</title>
        <authorList>
            <person name="Jeong J.-H."/>
            <person name="Song I."/>
            <person name="Kim S."/>
            <person name="Choi T."/>
            <person name="Kim D."/>
            <person name="Ryu S."/>
            <person name="Kim W."/>
        </authorList>
    </citation>
    <scope>NUCLEOTIDE SEQUENCE [LARGE SCALE GENOMIC DNA]</scope>
    <source>
        <tissue evidence="2">Muscle</tissue>
    </source>
</reference>
<dbReference type="AlphaFoldDB" id="A0A5B7DH78"/>
<comment type="caution">
    <text evidence="2">The sequence shown here is derived from an EMBL/GenBank/DDBJ whole genome shotgun (WGS) entry which is preliminary data.</text>
</comment>
<dbReference type="Proteomes" id="UP000324222">
    <property type="component" value="Unassembled WGS sequence"/>
</dbReference>
<keyword evidence="3" id="KW-1185">Reference proteome</keyword>
<feature type="compositionally biased region" description="Pro residues" evidence="1">
    <location>
        <begin position="53"/>
        <end position="67"/>
    </location>
</feature>
<organism evidence="2 3">
    <name type="scientific">Portunus trituberculatus</name>
    <name type="common">Swimming crab</name>
    <name type="synonym">Neptunus trituberculatus</name>
    <dbReference type="NCBI Taxonomy" id="210409"/>
    <lineage>
        <taxon>Eukaryota</taxon>
        <taxon>Metazoa</taxon>
        <taxon>Ecdysozoa</taxon>
        <taxon>Arthropoda</taxon>
        <taxon>Crustacea</taxon>
        <taxon>Multicrustacea</taxon>
        <taxon>Malacostraca</taxon>
        <taxon>Eumalacostraca</taxon>
        <taxon>Eucarida</taxon>
        <taxon>Decapoda</taxon>
        <taxon>Pleocyemata</taxon>
        <taxon>Brachyura</taxon>
        <taxon>Eubrachyura</taxon>
        <taxon>Portunoidea</taxon>
        <taxon>Portunidae</taxon>
        <taxon>Portuninae</taxon>
        <taxon>Portunus</taxon>
    </lineage>
</organism>
<evidence type="ECO:0000313" key="2">
    <source>
        <dbReference type="EMBL" id="MPC20841.1"/>
    </source>
</evidence>